<dbReference type="PaxDb" id="67767-A0A0J7K2G5"/>
<keyword evidence="4" id="KW-1185">Reference proteome</keyword>
<dbReference type="AlphaFoldDB" id="A0A0J7K2G5"/>
<feature type="non-terminal residue" evidence="3">
    <location>
        <position position="364"/>
    </location>
</feature>
<protein>
    <submittedName>
        <fullName evidence="3">Bel12-ag transposon polyprotein</fullName>
    </submittedName>
</protein>
<sequence length="364" mass="40245">MICKERHHTTLHEACVTAGNMSTLSSHVSHRIQTTAVAVLLATARVYAADRSGSLHTVRALIDPGSEVSVITEALAQRLRLSRAKTSVAIFGVGAQHTGMTRGIVNLEVESRTSDFSLKVCTHVLPRVTPYAGKLTNPHAWPHFEGIELADTDCHANDPVELLLGADQYAAILKPGLRTGGTHAPVAQHTTLGWILSGVVDGGRRSSESVLSHQCTVDDQLTDLVQQFWEQEAWPIPERPLTKEEERCEDHFASTHSRTAEGRYVVRLPFKSDAAGIGDTRTAAIRLLQTMERKFNQQPKFQVAYQDFMQEYELLGHMSRASATHEADNQRIYYLPHHGVVKESSTTTKLRVVFNGSQRGRNGE</sequence>
<dbReference type="EMBL" id="LBMM01016259">
    <property type="protein sequence ID" value="KMQ84489.1"/>
    <property type="molecule type" value="Genomic_DNA"/>
</dbReference>
<dbReference type="OrthoDB" id="5920040at2759"/>
<dbReference type="Gene3D" id="2.40.70.10">
    <property type="entry name" value="Acid Proteases"/>
    <property type="match status" value="1"/>
</dbReference>
<comment type="caution">
    <text evidence="3">The sequence shown here is derived from an EMBL/GenBank/DDBJ whole genome shotgun (WGS) entry which is preliminary data.</text>
</comment>
<dbReference type="InterPro" id="IPR001995">
    <property type="entry name" value="Peptidase_A2_cat"/>
</dbReference>
<keyword evidence="1" id="KW-0378">Hydrolase</keyword>
<evidence type="ECO:0000313" key="3">
    <source>
        <dbReference type="EMBL" id="KMQ84489.1"/>
    </source>
</evidence>
<reference evidence="3 4" key="1">
    <citation type="submission" date="2015-04" db="EMBL/GenBank/DDBJ databases">
        <title>Lasius niger genome sequencing.</title>
        <authorList>
            <person name="Konorov E.A."/>
            <person name="Nikitin M.A."/>
            <person name="Kirill M.V."/>
            <person name="Chang P."/>
        </authorList>
    </citation>
    <scope>NUCLEOTIDE SEQUENCE [LARGE SCALE GENOMIC DNA]</scope>
    <source>
        <tissue evidence="3">Whole</tissue>
    </source>
</reference>
<dbReference type="PROSITE" id="PS50175">
    <property type="entry name" value="ASP_PROT_RETROV"/>
    <property type="match status" value="1"/>
</dbReference>
<name>A0A0J7K2G5_LASNI</name>
<evidence type="ECO:0000259" key="2">
    <source>
        <dbReference type="PROSITE" id="PS50175"/>
    </source>
</evidence>
<evidence type="ECO:0000313" key="4">
    <source>
        <dbReference type="Proteomes" id="UP000036403"/>
    </source>
</evidence>
<proteinExistence type="predicted"/>
<evidence type="ECO:0000256" key="1">
    <source>
        <dbReference type="ARBA" id="ARBA00022801"/>
    </source>
</evidence>
<accession>A0A0J7K2G5</accession>
<dbReference type="PANTHER" id="PTHR47331:SF5">
    <property type="entry name" value="RIBONUCLEASE H"/>
    <property type="match status" value="1"/>
</dbReference>
<dbReference type="Proteomes" id="UP000036403">
    <property type="component" value="Unassembled WGS sequence"/>
</dbReference>
<dbReference type="STRING" id="67767.A0A0J7K2G5"/>
<feature type="domain" description="Peptidase A2" evidence="2">
    <location>
        <begin position="58"/>
        <end position="94"/>
    </location>
</feature>
<dbReference type="InterPro" id="IPR021109">
    <property type="entry name" value="Peptidase_aspartic_dom_sf"/>
</dbReference>
<dbReference type="GO" id="GO:0004190">
    <property type="term" value="F:aspartic-type endopeptidase activity"/>
    <property type="evidence" value="ECO:0007669"/>
    <property type="project" value="InterPro"/>
</dbReference>
<dbReference type="GO" id="GO:0006508">
    <property type="term" value="P:proteolysis"/>
    <property type="evidence" value="ECO:0007669"/>
    <property type="project" value="InterPro"/>
</dbReference>
<organism evidence="3 4">
    <name type="scientific">Lasius niger</name>
    <name type="common">Black garden ant</name>
    <dbReference type="NCBI Taxonomy" id="67767"/>
    <lineage>
        <taxon>Eukaryota</taxon>
        <taxon>Metazoa</taxon>
        <taxon>Ecdysozoa</taxon>
        <taxon>Arthropoda</taxon>
        <taxon>Hexapoda</taxon>
        <taxon>Insecta</taxon>
        <taxon>Pterygota</taxon>
        <taxon>Neoptera</taxon>
        <taxon>Endopterygota</taxon>
        <taxon>Hymenoptera</taxon>
        <taxon>Apocrita</taxon>
        <taxon>Aculeata</taxon>
        <taxon>Formicoidea</taxon>
        <taxon>Formicidae</taxon>
        <taxon>Formicinae</taxon>
        <taxon>Lasius</taxon>
        <taxon>Lasius</taxon>
    </lineage>
</organism>
<gene>
    <name evidence="3" type="ORF">RF55_17659</name>
</gene>
<dbReference type="PANTHER" id="PTHR47331">
    <property type="entry name" value="PHD-TYPE DOMAIN-CONTAINING PROTEIN"/>
    <property type="match status" value="1"/>
</dbReference>